<dbReference type="Proteomes" id="UP000636479">
    <property type="component" value="Unassembled WGS sequence"/>
</dbReference>
<dbReference type="OrthoDB" id="3357408at2759"/>
<dbReference type="GeneID" id="59348410"/>
<dbReference type="AlphaFoldDB" id="A0A8H6SDH8"/>
<feature type="transmembrane region" description="Helical" evidence="1">
    <location>
        <begin position="12"/>
        <end position="34"/>
    </location>
</feature>
<feature type="transmembrane region" description="Helical" evidence="1">
    <location>
        <begin position="46"/>
        <end position="74"/>
    </location>
</feature>
<evidence type="ECO:0000256" key="1">
    <source>
        <dbReference type="SAM" id="Phobius"/>
    </source>
</evidence>
<name>A0A8H6SDH8_9AGAR</name>
<feature type="transmembrane region" description="Helical" evidence="1">
    <location>
        <begin position="253"/>
        <end position="272"/>
    </location>
</feature>
<keyword evidence="1" id="KW-0812">Transmembrane</keyword>
<feature type="transmembrane region" description="Helical" evidence="1">
    <location>
        <begin position="227"/>
        <end position="247"/>
    </location>
</feature>
<evidence type="ECO:0000313" key="2">
    <source>
        <dbReference type="EMBL" id="KAF7296947.1"/>
    </source>
</evidence>
<sequence length="333" mass="36560">MVPFLVAEMLTLYIGVFLCGIYVVTAGMAGRALLTLPTGQWRTLRELSWILVVVFMMILINTIVQTTLLMVQAMDAFALYTGPGGPAKVFTRGSAWLTLTKTTCVGIQTLMGDAILIWRCWFVWKAKTQLVIVLPVMGWIANCVLNAWVDQLLSKVSSGLVTGSKIQPFGRAFWILSICINIYATSLIVLRLWMVERSNSQFRVASNMNNSGVKRPRSPLNRAIRNIVEGGMLITVSSILMCIAFTTQSTLNFPASAFAFHSVGISYNLIIIRSASRASPELSSSRNQASIHLHSNAPGGHGIRTTTTVITDAKQDAYPLSHLPTKQSVDYVV</sequence>
<keyword evidence="1" id="KW-1133">Transmembrane helix</keyword>
<keyword evidence="2" id="KW-0378">Hydrolase</keyword>
<keyword evidence="1" id="KW-0472">Membrane</keyword>
<dbReference type="EMBL" id="JACAZF010000008">
    <property type="protein sequence ID" value="KAF7296947.1"/>
    <property type="molecule type" value="Genomic_DNA"/>
</dbReference>
<organism evidence="2 3">
    <name type="scientific">Mycena indigotica</name>
    <dbReference type="NCBI Taxonomy" id="2126181"/>
    <lineage>
        <taxon>Eukaryota</taxon>
        <taxon>Fungi</taxon>
        <taxon>Dikarya</taxon>
        <taxon>Basidiomycota</taxon>
        <taxon>Agaricomycotina</taxon>
        <taxon>Agaricomycetes</taxon>
        <taxon>Agaricomycetidae</taxon>
        <taxon>Agaricales</taxon>
        <taxon>Marasmiineae</taxon>
        <taxon>Mycenaceae</taxon>
        <taxon>Mycena</taxon>
    </lineage>
</organism>
<protein>
    <submittedName>
        <fullName evidence="2">Carboxylic ester hydrolase</fullName>
    </submittedName>
</protein>
<feature type="transmembrane region" description="Helical" evidence="1">
    <location>
        <begin position="94"/>
        <end position="118"/>
    </location>
</feature>
<proteinExistence type="predicted"/>
<evidence type="ECO:0000313" key="3">
    <source>
        <dbReference type="Proteomes" id="UP000636479"/>
    </source>
</evidence>
<comment type="caution">
    <text evidence="2">The sequence shown here is derived from an EMBL/GenBank/DDBJ whole genome shotgun (WGS) entry which is preliminary data.</text>
</comment>
<dbReference type="GO" id="GO:0016787">
    <property type="term" value="F:hydrolase activity"/>
    <property type="evidence" value="ECO:0007669"/>
    <property type="project" value="UniProtKB-KW"/>
</dbReference>
<accession>A0A8H6SDH8</accession>
<dbReference type="RefSeq" id="XP_037217306.1">
    <property type="nucleotide sequence ID" value="XM_037365894.1"/>
</dbReference>
<keyword evidence="3" id="KW-1185">Reference proteome</keyword>
<feature type="transmembrane region" description="Helical" evidence="1">
    <location>
        <begin position="130"/>
        <end position="149"/>
    </location>
</feature>
<feature type="transmembrane region" description="Helical" evidence="1">
    <location>
        <begin position="169"/>
        <end position="193"/>
    </location>
</feature>
<gene>
    <name evidence="2" type="ORF">MIND_00926600</name>
</gene>
<reference evidence="2" key="1">
    <citation type="submission" date="2020-05" db="EMBL/GenBank/DDBJ databases">
        <title>Mycena genomes resolve the evolution of fungal bioluminescence.</title>
        <authorList>
            <person name="Tsai I.J."/>
        </authorList>
    </citation>
    <scope>NUCLEOTIDE SEQUENCE</scope>
    <source>
        <strain evidence="2">171206Taipei</strain>
    </source>
</reference>